<evidence type="ECO:0000313" key="1">
    <source>
        <dbReference type="EMBL" id="KKL58343.1"/>
    </source>
</evidence>
<sequence length="164" mass="17587">MSVMFRRRKPEWAKLASGLFVPPYLKFAPWYPCPDCCGTNCIHCQTGTAPNQYQIVVAGVGNASCSDCGDFNATWVVDFAGIDGHPCLWTYTLSSTICTATILSIEFFNPGGPQNGSVLVAFEVSLFGTRALDFLKTNVFGAPMDCELSSFSVGGPASSQCNIS</sequence>
<name>A0A0F9D9J3_9ZZZZ</name>
<protein>
    <submittedName>
        <fullName evidence="1">Uncharacterized protein</fullName>
    </submittedName>
</protein>
<feature type="non-terminal residue" evidence="1">
    <location>
        <position position="164"/>
    </location>
</feature>
<accession>A0A0F9D9J3</accession>
<reference evidence="1" key="1">
    <citation type="journal article" date="2015" name="Nature">
        <title>Complex archaea that bridge the gap between prokaryotes and eukaryotes.</title>
        <authorList>
            <person name="Spang A."/>
            <person name="Saw J.H."/>
            <person name="Jorgensen S.L."/>
            <person name="Zaremba-Niedzwiedzka K."/>
            <person name="Martijn J."/>
            <person name="Lind A.E."/>
            <person name="van Eijk R."/>
            <person name="Schleper C."/>
            <person name="Guy L."/>
            <person name="Ettema T.J."/>
        </authorList>
    </citation>
    <scope>NUCLEOTIDE SEQUENCE</scope>
</reference>
<dbReference type="AlphaFoldDB" id="A0A0F9D9J3"/>
<gene>
    <name evidence="1" type="ORF">LCGC14_2226290</name>
</gene>
<organism evidence="1">
    <name type="scientific">marine sediment metagenome</name>
    <dbReference type="NCBI Taxonomy" id="412755"/>
    <lineage>
        <taxon>unclassified sequences</taxon>
        <taxon>metagenomes</taxon>
        <taxon>ecological metagenomes</taxon>
    </lineage>
</organism>
<proteinExistence type="predicted"/>
<comment type="caution">
    <text evidence="1">The sequence shown here is derived from an EMBL/GenBank/DDBJ whole genome shotgun (WGS) entry which is preliminary data.</text>
</comment>
<dbReference type="EMBL" id="LAZR01029858">
    <property type="protein sequence ID" value="KKL58343.1"/>
    <property type="molecule type" value="Genomic_DNA"/>
</dbReference>